<protein>
    <submittedName>
        <fullName evidence="3">Uncharacterized protein</fullName>
    </submittedName>
</protein>
<keyword evidence="2" id="KW-0472">Membrane</keyword>
<proteinExistence type="predicted"/>
<comment type="caution">
    <text evidence="3">The sequence shown here is derived from an EMBL/GenBank/DDBJ whole genome shotgun (WGS) entry which is preliminary data.</text>
</comment>
<gene>
    <name evidence="3" type="ORF">H6G94_35935</name>
</gene>
<organism evidence="3 4">
    <name type="scientific">Nostoc punctiforme FACHB-252</name>
    <dbReference type="NCBI Taxonomy" id="1357509"/>
    <lineage>
        <taxon>Bacteria</taxon>
        <taxon>Bacillati</taxon>
        <taxon>Cyanobacteriota</taxon>
        <taxon>Cyanophyceae</taxon>
        <taxon>Nostocales</taxon>
        <taxon>Nostocaceae</taxon>
        <taxon>Nostoc</taxon>
    </lineage>
</organism>
<feature type="compositionally biased region" description="Low complexity" evidence="1">
    <location>
        <begin position="136"/>
        <end position="152"/>
    </location>
</feature>
<evidence type="ECO:0000313" key="4">
    <source>
        <dbReference type="Proteomes" id="UP000606396"/>
    </source>
</evidence>
<keyword evidence="2" id="KW-1133">Transmembrane helix</keyword>
<name>A0ABR8HKY3_NOSPU</name>
<dbReference type="Proteomes" id="UP000606396">
    <property type="component" value="Unassembled WGS sequence"/>
</dbReference>
<keyword evidence="2" id="KW-0812">Transmembrane</keyword>
<evidence type="ECO:0000313" key="3">
    <source>
        <dbReference type="EMBL" id="MBD2616548.1"/>
    </source>
</evidence>
<feature type="transmembrane region" description="Helical" evidence="2">
    <location>
        <begin position="6"/>
        <end position="31"/>
    </location>
</feature>
<dbReference type="EMBL" id="JACJTC010000062">
    <property type="protein sequence ID" value="MBD2616548.1"/>
    <property type="molecule type" value="Genomic_DNA"/>
</dbReference>
<evidence type="ECO:0000256" key="2">
    <source>
        <dbReference type="SAM" id="Phobius"/>
    </source>
</evidence>
<sequence length="162" mass="17493">MDIQIALNWAIQILVIGFVCVMVMDFVNGLFSLPDYAMPLATSKMNAPVATNSQALALQQEPVAIPIPEPPITPDPKEQPQLAQLPDPWELNTEILPTAIQQEPVVLEFPTLKLLPPAASQAQPKARATKKSTQSATAKRTTKPTNKTATQTGSQSRKKSAA</sequence>
<keyword evidence="4" id="KW-1185">Reference proteome</keyword>
<feature type="compositionally biased region" description="Pro residues" evidence="1">
    <location>
        <begin position="65"/>
        <end position="74"/>
    </location>
</feature>
<dbReference type="RefSeq" id="WP_185566165.1">
    <property type="nucleotide sequence ID" value="NZ_JACJTC010000062.1"/>
</dbReference>
<accession>A0ABR8HKY3</accession>
<feature type="region of interest" description="Disordered" evidence="1">
    <location>
        <begin position="116"/>
        <end position="162"/>
    </location>
</feature>
<feature type="region of interest" description="Disordered" evidence="1">
    <location>
        <begin position="65"/>
        <end position="85"/>
    </location>
</feature>
<evidence type="ECO:0000256" key="1">
    <source>
        <dbReference type="SAM" id="MobiDB-lite"/>
    </source>
</evidence>
<reference evidence="3 4" key="1">
    <citation type="journal article" date="2020" name="ISME J.">
        <title>Comparative genomics reveals insights into cyanobacterial evolution and habitat adaptation.</title>
        <authorList>
            <person name="Chen M.Y."/>
            <person name="Teng W.K."/>
            <person name="Zhao L."/>
            <person name="Hu C.X."/>
            <person name="Zhou Y.K."/>
            <person name="Han B.P."/>
            <person name="Song L.R."/>
            <person name="Shu W.S."/>
        </authorList>
    </citation>
    <scope>NUCLEOTIDE SEQUENCE [LARGE SCALE GENOMIC DNA]</scope>
    <source>
        <strain evidence="3 4">FACHB-252</strain>
    </source>
</reference>